<dbReference type="Proteomes" id="UP001497457">
    <property type="component" value="Chromosome 8b"/>
</dbReference>
<keyword evidence="1" id="KW-1133">Transmembrane helix</keyword>
<name>A0ABC9G2X4_9POAL</name>
<dbReference type="InterPro" id="IPR039926">
    <property type="entry name" value="Egg_app_1"/>
</dbReference>
<protein>
    <submittedName>
        <fullName evidence="2">Uncharacterized protein</fullName>
    </submittedName>
</protein>
<organism evidence="2 3">
    <name type="scientific">Urochloa decumbens</name>
    <dbReference type="NCBI Taxonomy" id="240449"/>
    <lineage>
        <taxon>Eukaryota</taxon>
        <taxon>Viridiplantae</taxon>
        <taxon>Streptophyta</taxon>
        <taxon>Embryophyta</taxon>
        <taxon>Tracheophyta</taxon>
        <taxon>Spermatophyta</taxon>
        <taxon>Magnoliopsida</taxon>
        <taxon>Liliopsida</taxon>
        <taxon>Poales</taxon>
        <taxon>Poaceae</taxon>
        <taxon>PACMAD clade</taxon>
        <taxon>Panicoideae</taxon>
        <taxon>Panicodae</taxon>
        <taxon>Paniceae</taxon>
        <taxon>Melinidinae</taxon>
        <taxon>Urochloa</taxon>
    </lineage>
</organism>
<reference evidence="2 3" key="2">
    <citation type="submission" date="2024-10" db="EMBL/GenBank/DDBJ databases">
        <authorList>
            <person name="Ryan C."/>
        </authorList>
    </citation>
    <scope>NUCLEOTIDE SEQUENCE [LARGE SCALE GENOMIC DNA]</scope>
</reference>
<sequence>MEATTETDTREETLAEKLERLKEQAKDFASKHPVAVAAAVAVVGAVGAYFLWPREESPADGRTMKAPGSGGRVVSRKAFEEKKQPYFKVFRTDGAEAAVSFLSRPN</sequence>
<dbReference type="AlphaFoldDB" id="A0ABC9G2X4"/>
<keyword evidence="3" id="KW-1185">Reference proteome</keyword>
<proteinExistence type="predicted"/>
<dbReference type="PANTHER" id="PTHR33333">
    <property type="entry name" value="ERYTHROCYTE MEMBRANE PROTEIN 1-LIKE"/>
    <property type="match status" value="1"/>
</dbReference>
<evidence type="ECO:0000256" key="1">
    <source>
        <dbReference type="SAM" id="Phobius"/>
    </source>
</evidence>
<dbReference type="EMBL" id="OZ075118">
    <property type="protein sequence ID" value="CAL5085484.1"/>
    <property type="molecule type" value="Genomic_DNA"/>
</dbReference>
<feature type="transmembrane region" description="Helical" evidence="1">
    <location>
        <begin position="34"/>
        <end position="52"/>
    </location>
</feature>
<keyword evidence="1" id="KW-0812">Transmembrane</keyword>
<evidence type="ECO:0000313" key="2">
    <source>
        <dbReference type="EMBL" id="CAL5085484.1"/>
    </source>
</evidence>
<gene>
    <name evidence="2" type="ORF">URODEC1_LOCUS111089</name>
</gene>
<evidence type="ECO:0000313" key="3">
    <source>
        <dbReference type="Proteomes" id="UP001497457"/>
    </source>
</evidence>
<reference evidence="3" key="1">
    <citation type="submission" date="2024-06" db="EMBL/GenBank/DDBJ databases">
        <authorList>
            <person name="Ryan C."/>
        </authorList>
    </citation>
    <scope>NUCLEOTIDE SEQUENCE [LARGE SCALE GENOMIC DNA]</scope>
</reference>
<keyword evidence="1" id="KW-0472">Membrane</keyword>
<accession>A0ABC9G2X4</accession>
<dbReference type="PANTHER" id="PTHR33333:SF21">
    <property type="entry name" value="EGG APPARATUS-1 PROTEIN"/>
    <property type="match status" value="1"/>
</dbReference>